<gene>
    <name evidence="1" type="ordered locus">Dret_0094</name>
</gene>
<reference evidence="1 2" key="2">
    <citation type="journal article" date="2010" name="Stand. Genomic Sci.">
        <title>Complete genome sequence of Desulfohalobium retbaense type strain (HR(100)).</title>
        <authorList>
            <person name="Spring S."/>
            <person name="Nolan M."/>
            <person name="Lapidus A."/>
            <person name="Glavina Del Rio T."/>
            <person name="Copeland A."/>
            <person name="Tice H."/>
            <person name="Cheng J.F."/>
            <person name="Lucas S."/>
            <person name="Land M."/>
            <person name="Chen F."/>
            <person name="Bruce D."/>
            <person name="Goodwin L."/>
            <person name="Pitluck S."/>
            <person name="Ivanova N."/>
            <person name="Mavromatis K."/>
            <person name="Mikhailova N."/>
            <person name="Pati A."/>
            <person name="Chen A."/>
            <person name="Palaniappan K."/>
            <person name="Hauser L."/>
            <person name="Chang Y.J."/>
            <person name="Jeffries C.D."/>
            <person name="Munk C."/>
            <person name="Kiss H."/>
            <person name="Chain P."/>
            <person name="Han C."/>
            <person name="Brettin T."/>
            <person name="Detter J.C."/>
            <person name="Schuler E."/>
            <person name="Goker M."/>
            <person name="Rohde M."/>
            <person name="Bristow J."/>
            <person name="Eisen J.A."/>
            <person name="Markowitz V."/>
            <person name="Hugenholtz P."/>
            <person name="Kyrpides N.C."/>
            <person name="Klenk H.P."/>
        </authorList>
    </citation>
    <scope>NUCLEOTIDE SEQUENCE [LARGE SCALE GENOMIC DNA]</scope>
    <source>
        <strain evidence="1 2">DSM 5692</strain>
    </source>
</reference>
<dbReference type="EMBL" id="CP001734">
    <property type="protein sequence ID" value="ACV67396.1"/>
    <property type="molecule type" value="Genomic_DNA"/>
</dbReference>
<protein>
    <submittedName>
        <fullName evidence="1">Uncharacterized protein</fullName>
    </submittedName>
</protein>
<dbReference type="AlphaFoldDB" id="C8WZC1"/>
<organism evidence="1 2">
    <name type="scientific">Desulfohalobium retbaense (strain ATCC 49708 / DSM 5692 / JCM 16813 / HR100)</name>
    <dbReference type="NCBI Taxonomy" id="485915"/>
    <lineage>
        <taxon>Bacteria</taxon>
        <taxon>Pseudomonadati</taxon>
        <taxon>Thermodesulfobacteriota</taxon>
        <taxon>Desulfovibrionia</taxon>
        <taxon>Desulfovibrionales</taxon>
        <taxon>Desulfohalobiaceae</taxon>
        <taxon>Desulfohalobium</taxon>
    </lineage>
</organism>
<dbReference type="Proteomes" id="UP000001052">
    <property type="component" value="Chromosome"/>
</dbReference>
<dbReference type="HOGENOM" id="CLU_851866_0_0_7"/>
<accession>C8WZC1</accession>
<evidence type="ECO:0000313" key="2">
    <source>
        <dbReference type="Proteomes" id="UP000001052"/>
    </source>
</evidence>
<sequence>MIYVSSHGCIRSAKKSTGESMTNHVERIQQILAQRVVSGDDLPSALRAYVEQSWGGFDREAVRQVLADPDHDEHDILLAFWGFPEKETVTAVEEVLPLAGLSAAEGAAVQHWFCARPQRTVGLGGTVRVQLTLPEDILEAYVRRLRLQSEIPTSLAEAGKHRLAPREALALQRFLRTVSAALSAEQIAVCRKAIEGVPSEDIVAALRLLLELWQQRDADVGLWALLVEEGQRCRQAIEHDQFQEKLLERQTMEQMMGAGNRVLAIDRRAYRDRLGLLDTLALQLYGAVLPAPQEPLQWNMGAFDADNADDVATLMRMLS</sequence>
<keyword evidence="2" id="KW-1185">Reference proteome</keyword>
<reference evidence="2" key="1">
    <citation type="submission" date="2009-09" db="EMBL/GenBank/DDBJ databases">
        <title>The complete chromosome of Desulfohalobium retbaense DSM 5692.</title>
        <authorList>
            <consortium name="US DOE Joint Genome Institute (JGI-PGF)"/>
            <person name="Lucas S."/>
            <person name="Copeland A."/>
            <person name="Lapidus A."/>
            <person name="Glavina del Rio T."/>
            <person name="Dalin E."/>
            <person name="Tice H."/>
            <person name="Bruce D."/>
            <person name="Goodwin L."/>
            <person name="Pitluck S."/>
            <person name="Kyrpides N."/>
            <person name="Mavromatis K."/>
            <person name="Ivanova N."/>
            <person name="Mikhailova N."/>
            <person name="Munk A.C."/>
            <person name="Brettin T."/>
            <person name="Detter J.C."/>
            <person name="Han C."/>
            <person name="Tapia R."/>
            <person name="Larimer F."/>
            <person name="Land M."/>
            <person name="Hauser L."/>
            <person name="Markowitz V."/>
            <person name="Cheng J.-F."/>
            <person name="Hugenholtz P."/>
            <person name="Woyke T."/>
            <person name="Wu D."/>
            <person name="Spring S."/>
            <person name="Klenk H.-P."/>
            <person name="Eisen J.A."/>
        </authorList>
    </citation>
    <scope>NUCLEOTIDE SEQUENCE [LARGE SCALE GENOMIC DNA]</scope>
    <source>
        <strain evidence="2">DSM 5692</strain>
    </source>
</reference>
<evidence type="ECO:0000313" key="1">
    <source>
        <dbReference type="EMBL" id="ACV67396.1"/>
    </source>
</evidence>
<proteinExistence type="predicted"/>
<dbReference type="KEGG" id="drt:Dret_0094"/>
<dbReference type="eggNOG" id="ENOG502ZSWY">
    <property type="taxonomic scope" value="Bacteria"/>
</dbReference>
<name>C8WZC1_DESRD</name>